<evidence type="ECO:0000313" key="1">
    <source>
        <dbReference type="EMBL" id="OGE05360.1"/>
    </source>
</evidence>
<dbReference type="EMBL" id="MFBQ01000005">
    <property type="protein sequence ID" value="OGE05360.1"/>
    <property type="molecule type" value="Genomic_DNA"/>
</dbReference>
<dbReference type="Proteomes" id="UP000176780">
    <property type="component" value="Unassembled WGS sequence"/>
</dbReference>
<protein>
    <submittedName>
        <fullName evidence="1">Uncharacterized protein</fullName>
    </submittedName>
</protein>
<reference evidence="1 2" key="1">
    <citation type="journal article" date="2016" name="Nat. Commun.">
        <title>Thousands of microbial genomes shed light on interconnected biogeochemical processes in an aquifer system.</title>
        <authorList>
            <person name="Anantharaman K."/>
            <person name="Brown C.T."/>
            <person name="Hug L.A."/>
            <person name="Sharon I."/>
            <person name="Castelle C.J."/>
            <person name="Probst A.J."/>
            <person name="Thomas B.C."/>
            <person name="Singh A."/>
            <person name="Wilkins M.J."/>
            <person name="Karaoz U."/>
            <person name="Brodie E.L."/>
            <person name="Williams K.H."/>
            <person name="Hubbard S.S."/>
            <person name="Banfield J.F."/>
        </authorList>
    </citation>
    <scope>NUCLEOTIDE SEQUENCE [LARGE SCALE GENOMIC DNA]</scope>
</reference>
<sequence>MFRIEALLGGGTKEIGIDFRDGNARDLLAEINSQGKSLASLEKVGTISGVPITLPIPRGHPSLRSWPNVFDLGRPLDWGYSTHETSLHFKEEPSLSGEGIVSVVIRKRFTDRSEDLVFSLDVVNAKIHLDVQITPDQLFRGSAEKLRGRKLKKLRDFIKGELPENPLYDSNRWVLAESLFGMTWSASQLTLPNLPPMV</sequence>
<accession>A0A1F5HMQ4</accession>
<evidence type="ECO:0000313" key="2">
    <source>
        <dbReference type="Proteomes" id="UP000176780"/>
    </source>
</evidence>
<comment type="caution">
    <text evidence="1">The sequence shown here is derived from an EMBL/GenBank/DDBJ whole genome shotgun (WGS) entry which is preliminary data.</text>
</comment>
<dbReference type="AlphaFoldDB" id="A0A1F5HMQ4"/>
<proteinExistence type="predicted"/>
<name>A0A1F5HMQ4_9BACT</name>
<gene>
    <name evidence="1" type="ORF">A3B51_03005</name>
</gene>
<organism evidence="1 2">
    <name type="scientific">Candidatus Curtissbacteria bacterium RIFCSPLOWO2_01_FULL_41_18</name>
    <dbReference type="NCBI Taxonomy" id="1797727"/>
    <lineage>
        <taxon>Bacteria</taxon>
        <taxon>Candidatus Curtissiibacteriota</taxon>
    </lineage>
</organism>